<organism evidence="7 8">
    <name type="scientific">Blomia tropicalis</name>
    <name type="common">Mite</name>
    <dbReference type="NCBI Taxonomy" id="40697"/>
    <lineage>
        <taxon>Eukaryota</taxon>
        <taxon>Metazoa</taxon>
        <taxon>Ecdysozoa</taxon>
        <taxon>Arthropoda</taxon>
        <taxon>Chelicerata</taxon>
        <taxon>Arachnida</taxon>
        <taxon>Acari</taxon>
        <taxon>Acariformes</taxon>
        <taxon>Sarcoptiformes</taxon>
        <taxon>Astigmata</taxon>
        <taxon>Glycyphagoidea</taxon>
        <taxon>Echimyopodidae</taxon>
        <taxon>Blomia</taxon>
    </lineage>
</organism>
<evidence type="ECO:0000256" key="4">
    <source>
        <dbReference type="ARBA" id="ARBA00022989"/>
    </source>
</evidence>
<reference evidence="7" key="1">
    <citation type="submission" date="2022-12" db="EMBL/GenBank/DDBJ databases">
        <title>Genome assemblies of Blomia tropicalis.</title>
        <authorList>
            <person name="Cui Y."/>
        </authorList>
    </citation>
    <scope>NUCLEOTIDE SEQUENCE</scope>
    <source>
        <tissue evidence="7">Adult mites</tissue>
    </source>
</reference>
<dbReference type="GO" id="GO:0005783">
    <property type="term" value="C:endoplasmic reticulum"/>
    <property type="evidence" value="ECO:0007669"/>
    <property type="project" value="TreeGrafter"/>
</dbReference>
<evidence type="ECO:0000313" key="8">
    <source>
        <dbReference type="Proteomes" id="UP001142055"/>
    </source>
</evidence>
<proteinExistence type="inferred from homology"/>
<evidence type="ECO:0000256" key="6">
    <source>
        <dbReference type="SAM" id="Phobius"/>
    </source>
</evidence>
<keyword evidence="8" id="KW-1185">Reference proteome</keyword>
<dbReference type="InterPro" id="IPR051645">
    <property type="entry name" value="PER33/POM33_regulator"/>
</dbReference>
<evidence type="ECO:0000256" key="1">
    <source>
        <dbReference type="ARBA" id="ARBA00004141"/>
    </source>
</evidence>
<comment type="caution">
    <text evidence="7">The sequence shown here is derived from an EMBL/GenBank/DDBJ whole genome shotgun (WGS) entry which is preliminary data.</text>
</comment>
<dbReference type="PANTHER" id="PTHR12703">
    <property type="entry name" value="TRANSMEMBRANE PROTEIN 33"/>
    <property type="match status" value="1"/>
</dbReference>
<feature type="transmembrane region" description="Helical" evidence="6">
    <location>
        <begin position="105"/>
        <end position="131"/>
    </location>
</feature>
<dbReference type="GO" id="GO:0016020">
    <property type="term" value="C:membrane"/>
    <property type="evidence" value="ECO:0007669"/>
    <property type="project" value="UniProtKB-SubCell"/>
</dbReference>
<dbReference type="Pfam" id="PF03661">
    <property type="entry name" value="TMEM33_Pom33"/>
    <property type="match status" value="1"/>
</dbReference>
<dbReference type="Proteomes" id="UP001142055">
    <property type="component" value="Chromosome 1"/>
</dbReference>
<dbReference type="GO" id="GO:0071786">
    <property type="term" value="P:endoplasmic reticulum tubular network organization"/>
    <property type="evidence" value="ECO:0007669"/>
    <property type="project" value="TreeGrafter"/>
</dbReference>
<sequence length="256" mass="29306">MADNSSTTRTNNENNSNTPTGINAAMMFISRKRTETFLLSIRLATLVFTALYLIPFTSFSAINLYQKALLANAAISALRLHQRLPPFRFSREYLALVFIEDSAHYLLYSMIFLSNHAITLVLLPIALFALLHSSSFLHNILNAMDSNSSIGNFITNTIGRYQREIFLTIALTEITLMPTLFFAILSGLASIFTPFMYYQFLMLRYSSQRNPYTRQAFHWLRLWFEKTANSPRCPQMGRSVIYKSIEIICRLAPQPV</sequence>
<name>A0A9Q0MEI5_BLOTA</name>
<comment type="similarity">
    <text evidence="2">Belongs to the PER33/POM33 family.</text>
</comment>
<dbReference type="EMBL" id="JAPWDV010000001">
    <property type="protein sequence ID" value="KAJ6224521.1"/>
    <property type="molecule type" value="Genomic_DNA"/>
</dbReference>
<feature type="transmembrane region" description="Helical" evidence="6">
    <location>
        <begin position="36"/>
        <end position="58"/>
    </location>
</feature>
<keyword evidence="3 6" id="KW-0812">Transmembrane</keyword>
<evidence type="ECO:0000256" key="5">
    <source>
        <dbReference type="ARBA" id="ARBA00023136"/>
    </source>
</evidence>
<protein>
    <submittedName>
        <fullName evidence="7">Uncharacterized protein</fullName>
    </submittedName>
</protein>
<accession>A0A9Q0MEI5</accession>
<evidence type="ECO:0000256" key="2">
    <source>
        <dbReference type="ARBA" id="ARBA00007322"/>
    </source>
</evidence>
<evidence type="ECO:0000313" key="7">
    <source>
        <dbReference type="EMBL" id="KAJ6224521.1"/>
    </source>
</evidence>
<dbReference type="InterPro" id="IPR005344">
    <property type="entry name" value="TMEM33/Pom33"/>
</dbReference>
<evidence type="ECO:0000256" key="3">
    <source>
        <dbReference type="ARBA" id="ARBA00022692"/>
    </source>
</evidence>
<gene>
    <name evidence="7" type="ORF">RDWZM_003066</name>
</gene>
<dbReference type="OMA" id="FFSIRPT"/>
<dbReference type="AlphaFoldDB" id="A0A9Q0MEI5"/>
<dbReference type="PANTHER" id="PTHR12703:SF4">
    <property type="entry name" value="TRANSMEMBRANE PROTEIN 33"/>
    <property type="match status" value="1"/>
</dbReference>
<dbReference type="GO" id="GO:0061024">
    <property type="term" value="P:membrane organization"/>
    <property type="evidence" value="ECO:0007669"/>
    <property type="project" value="TreeGrafter"/>
</dbReference>
<keyword evidence="4 6" id="KW-1133">Transmembrane helix</keyword>
<comment type="subcellular location">
    <subcellularLocation>
        <location evidence="1">Membrane</location>
        <topology evidence="1">Multi-pass membrane protein</topology>
    </subcellularLocation>
</comment>
<keyword evidence="5 6" id="KW-0472">Membrane</keyword>